<evidence type="ECO:0000313" key="5">
    <source>
        <dbReference type="EMBL" id="CAB3223809.1"/>
    </source>
</evidence>
<accession>A0A6F9D7T2</accession>
<feature type="region of interest" description="Disordered" evidence="4">
    <location>
        <begin position="218"/>
        <end position="244"/>
    </location>
</feature>
<evidence type="ECO:0000256" key="4">
    <source>
        <dbReference type="SAM" id="MobiDB-lite"/>
    </source>
</evidence>
<name>A0A6F9D7T2_9ASCI</name>
<dbReference type="GO" id="GO:0016787">
    <property type="term" value="F:hydrolase activity"/>
    <property type="evidence" value="ECO:0007669"/>
    <property type="project" value="InterPro"/>
</dbReference>
<feature type="active site" description="Nucleophile" evidence="2">
    <location>
        <position position="181"/>
    </location>
</feature>
<comment type="similarity">
    <text evidence="1">Belongs to the Ntn-hydrolase family.</text>
</comment>
<dbReference type="SUPFAM" id="SSF56235">
    <property type="entry name" value="N-terminal nucleophile aminohydrolases (Ntn hydrolases)"/>
    <property type="match status" value="1"/>
</dbReference>
<dbReference type="Pfam" id="PF01112">
    <property type="entry name" value="Asparaginase_2"/>
    <property type="match status" value="1"/>
</dbReference>
<dbReference type="PANTHER" id="PTHR10188:SF41">
    <property type="entry name" value="ISOASPARTYL PEPTIDASE_L-ASPARAGINASE"/>
    <property type="match status" value="1"/>
</dbReference>
<dbReference type="Gene3D" id="3.60.20.30">
    <property type="entry name" value="(Glycosyl)asparaginase"/>
    <property type="match status" value="1"/>
</dbReference>
<evidence type="ECO:0000256" key="1">
    <source>
        <dbReference type="ARBA" id="ARBA00010872"/>
    </source>
</evidence>
<reference evidence="5" key="1">
    <citation type="submission" date="2020-04" db="EMBL/GenBank/DDBJ databases">
        <authorList>
            <person name="Neveu A P."/>
        </authorList>
    </citation>
    <scope>NUCLEOTIDE SEQUENCE</scope>
    <source>
        <tissue evidence="5">Whole embryo</tissue>
    </source>
</reference>
<sequence>MNRVVKTLLPVIVVHGGASVIPIQFIKEKEQGAKLAALEGYKILKKGGSCIDAVVKAVSCLEDNPMFNAGRGSVLNEAGGVEMHALVMRGDTCGVGGVLCIQHARNPVQVAKIILDESPHCLLTGEAGLKMARKHNLPEESLKYFITDHAKSMFENYDKYKKAVDGIINSKQNELTDEHDTVGAVALDYHGNLACATSSGGFTMQKVGRVSDSPIVGSGGYADNESGKKNKLTGQKPGRMVQRV</sequence>
<dbReference type="InterPro" id="IPR000246">
    <property type="entry name" value="Peptidase_T2"/>
</dbReference>
<proteinExistence type="evidence at transcript level"/>
<dbReference type="GO" id="GO:0033345">
    <property type="term" value="P:L-asparagine catabolic process via L-aspartate"/>
    <property type="evidence" value="ECO:0007669"/>
    <property type="project" value="TreeGrafter"/>
</dbReference>
<dbReference type="AlphaFoldDB" id="A0A6F9D7T2"/>
<dbReference type="GO" id="GO:0005737">
    <property type="term" value="C:cytoplasm"/>
    <property type="evidence" value="ECO:0007669"/>
    <property type="project" value="TreeGrafter"/>
</dbReference>
<organism evidence="5">
    <name type="scientific">Phallusia mammillata</name>
    <dbReference type="NCBI Taxonomy" id="59560"/>
    <lineage>
        <taxon>Eukaryota</taxon>
        <taxon>Metazoa</taxon>
        <taxon>Chordata</taxon>
        <taxon>Tunicata</taxon>
        <taxon>Ascidiacea</taxon>
        <taxon>Phlebobranchia</taxon>
        <taxon>Ascidiidae</taxon>
        <taxon>Phallusia</taxon>
    </lineage>
</organism>
<dbReference type="InterPro" id="IPR029055">
    <property type="entry name" value="Ntn_hydrolases_N"/>
</dbReference>
<feature type="site" description="Cleavage; by autolysis" evidence="3">
    <location>
        <begin position="180"/>
        <end position="181"/>
    </location>
</feature>
<evidence type="ECO:0000256" key="2">
    <source>
        <dbReference type="PIRSR" id="PIRSR600246-1"/>
    </source>
</evidence>
<gene>
    <name evidence="5" type="primary">Asrgl1-001</name>
</gene>
<dbReference type="EMBL" id="LR783121">
    <property type="protein sequence ID" value="CAB3223809.1"/>
    <property type="molecule type" value="mRNA"/>
</dbReference>
<protein>
    <submittedName>
        <fullName evidence="5">Isoaspartyl peptidase/L-asparaginase</fullName>
    </submittedName>
</protein>
<dbReference type="PANTHER" id="PTHR10188">
    <property type="entry name" value="L-ASPARAGINASE"/>
    <property type="match status" value="1"/>
</dbReference>
<evidence type="ECO:0000256" key="3">
    <source>
        <dbReference type="PIRSR" id="PIRSR600246-3"/>
    </source>
</evidence>